<dbReference type="PANTHER" id="PTHR43000">
    <property type="entry name" value="DTDP-D-GLUCOSE 4,6-DEHYDRATASE-RELATED"/>
    <property type="match status" value="1"/>
</dbReference>
<keyword evidence="4" id="KW-1185">Reference proteome</keyword>
<organism evidence="3 4">
    <name type="scientific">Streptomyces stramineus</name>
    <dbReference type="NCBI Taxonomy" id="173861"/>
    <lineage>
        <taxon>Bacteria</taxon>
        <taxon>Bacillati</taxon>
        <taxon>Actinomycetota</taxon>
        <taxon>Actinomycetes</taxon>
        <taxon>Kitasatosporales</taxon>
        <taxon>Streptomycetaceae</taxon>
        <taxon>Streptomyces</taxon>
    </lineage>
</organism>
<dbReference type="Pfam" id="PF01370">
    <property type="entry name" value="Epimerase"/>
    <property type="match status" value="1"/>
</dbReference>
<dbReference type="InterPro" id="IPR036291">
    <property type="entry name" value="NAD(P)-bd_dom_sf"/>
</dbReference>
<evidence type="ECO:0000313" key="4">
    <source>
        <dbReference type="Proteomes" id="UP001499895"/>
    </source>
</evidence>
<reference evidence="3 4" key="1">
    <citation type="journal article" date="2019" name="Int. J. Syst. Evol. Microbiol.">
        <title>The Global Catalogue of Microorganisms (GCM) 10K type strain sequencing project: providing services to taxonomists for standard genome sequencing and annotation.</title>
        <authorList>
            <consortium name="The Broad Institute Genomics Platform"/>
            <consortium name="The Broad Institute Genome Sequencing Center for Infectious Disease"/>
            <person name="Wu L."/>
            <person name="Ma J."/>
        </authorList>
    </citation>
    <scope>NUCLEOTIDE SEQUENCE [LARGE SCALE GENOMIC DNA]</scope>
    <source>
        <strain evidence="3 4">JCM 10649</strain>
    </source>
</reference>
<name>A0ABN1AVB1_9ACTN</name>
<dbReference type="EMBL" id="BAAAHB010000084">
    <property type="protein sequence ID" value="GAA0484595.1"/>
    <property type="molecule type" value="Genomic_DNA"/>
</dbReference>
<accession>A0ABN1AVB1</accession>
<proteinExistence type="inferred from homology"/>
<dbReference type="Gene3D" id="3.40.50.720">
    <property type="entry name" value="NAD(P)-binding Rossmann-like Domain"/>
    <property type="match status" value="1"/>
</dbReference>
<sequence length="258" mass="27880">MEIVGRGFLAGHLTAVGARHEAALVLAAGVSTTVAHARADFDREAELVRETLTRCRAEGRTMVLFSTASTALYGPGTDGRENEVLVPRTPYGRHKLAMERLVRDSPVNWLILRLTHLVGSGQRPHQLLPSLINQVRKGAVRVRRGARRDLLDVKDAVRAVDALLEARVTHEVVNVASGVPVPVERIVDRIEEILGSRAARETIGTEPSAPAVSSDKLRGLVAPGVLVHDADYPWRLLDRYVPAAAGPLGPRPDPATPS</sequence>
<dbReference type="RefSeq" id="WP_344095327.1">
    <property type="nucleotide sequence ID" value="NZ_BAAAHB010000084.1"/>
</dbReference>
<comment type="similarity">
    <text evidence="1">Belongs to the NAD(P)-dependent epimerase/dehydratase family.</text>
</comment>
<comment type="caution">
    <text evidence="3">The sequence shown here is derived from an EMBL/GenBank/DDBJ whole genome shotgun (WGS) entry which is preliminary data.</text>
</comment>
<feature type="domain" description="NAD-dependent epimerase/dehydratase" evidence="2">
    <location>
        <begin position="26"/>
        <end position="176"/>
    </location>
</feature>
<evidence type="ECO:0000256" key="1">
    <source>
        <dbReference type="ARBA" id="ARBA00007637"/>
    </source>
</evidence>
<dbReference type="SUPFAM" id="SSF51735">
    <property type="entry name" value="NAD(P)-binding Rossmann-fold domains"/>
    <property type="match status" value="1"/>
</dbReference>
<evidence type="ECO:0000313" key="3">
    <source>
        <dbReference type="EMBL" id="GAA0484595.1"/>
    </source>
</evidence>
<protein>
    <submittedName>
        <fullName evidence="3">NAD-dependent epimerase/dehydratase family protein</fullName>
    </submittedName>
</protein>
<dbReference type="InterPro" id="IPR001509">
    <property type="entry name" value="Epimerase_deHydtase"/>
</dbReference>
<evidence type="ECO:0000259" key="2">
    <source>
        <dbReference type="Pfam" id="PF01370"/>
    </source>
</evidence>
<dbReference type="Proteomes" id="UP001499895">
    <property type="component" value="Unassembled WGS sequence"/>
</dbReference>
<gene>
    <name evidence="3" type="ORF">GCM10009544_52840</name>
</gene>